<organism evidence="3 4">
    <name type="scientific">Muraenolepis orangiensis</name>
    <name type="common">Patagonian moray cod</name>
    <dbReference type="NCBI Taxonomy" id="630683"/>
    <lineage>
        <taxon>Eukaryota</taxon>
        <taxon>Metazoa</taxon>
        <taxon>Chordata</taxon>
        <taxon>Craniata</taxon>
        <taxon>Vertebrata</taxon>
        <taxon>Euteleostomi</taxon>
        <taxon>Actinopterygii</taxon>
        <taxon>Neopterygii</taxon>
        <taxon>Teleostei</taxon>
        <taxon>Neoteleostei</taxon>
        <taxon>Acanthomorphata</taxon>
        <taxon>Zeiogadaria</taxon>
        <taxon>Gadariae</taxon>
        <taxon>Gadiformes</taxon>
        <taxon>Muraenolepidoidei</taxon>
        <taxon>Muraenolepididae</taxon>
        <taxon>Muraenolepis</taxon>
    </lineage>
</organism>
<dbReference type="PANTHER" id="PTHR46961:SF20">
    <property type="entry name" value="LOW QUALITY PROTEIN: DYNEIN BETA CHAIN, CILIARY-LIKE"/>
    <property type="match status" value="1"/>
</dbReference>
<dbReference type="SUPFAM" id="SSF52540">
    <property type="entry name" value="P-loop containing nucleoside triphosphate hydrolases"/>
    <property type="match status" value="1"/>
</dbReference>
<comment type="similarity">
    <text evidence="1">Belongs to the dynein heavy chain family.</text>
</comment>
<evidence type="ECO:0000259" key="2">
    <source>
        <dbReference type="Pfam" id="PF12780"/>
    </source>
</evidence>
<dbReference type="InterPro" id="IPR027417">
    <property type="entry name" value="P-loop_NTPase"/>
</dbReference>
<feature type="domain" description="Dynein heavy chain AAA module D4" evidence="2">
    <location>
        <begin position="2"/>
        <end position="57"/>
    </location>
</feature>
<protein>
    <recommendedName>
        <fullName evidence="2">Dynein heavy chain AAA module D4 domain-containing protein</fullName>
    </recommendedName>
</protein>
<dbReference type="Pfam" id="PF12780">
    <property type="entry name" value="AAA_8"/>
    <property type="match status" value="2"/>
</dbReference>
<dbReference type="GO" id="GO:0007018">
    <property type="term" value="P:microtubule-based movement"/>
    <property type="evidence" value="ECO:0007669"/>
    <property type="project" value="InterPro"/>
</dbReference>
<name>A0A9Q0EJW4_9TELE</name>
<dbReference type="InterPro" id="IPR024317">
    <property type="entry name" value="Dynein_heavy_chain_D4_dom"/>
</dbReference>
<dbReference type="Gene3D" id="3.40.50.300">
    <property type="entry name" value="P-loop containing nucleotide triphosphate hydrolases"/>
    <property type="match status" value="2"/>
</dbReference>
<proteinExistence type="inferred from homology"/>
<dbReference type="InterPro" id="IPR026983">
    <property type="entry name" value="DHC"/>
</dbReference>
<evidence type="ECO:0000313" key="3">
    <source>
        <dbReference type="EMBL" id="KAJ3608226.1"/>
    </source>
</evidence>
<evidence type="ECO:0000256" key="1">
    <source>
        <dbReference type="ARBA" id="ARBA00008887"/>
    </source>
</evidence>
<keyword evidence="4" id="KW-1185">Reference proteome</keyword>
<sequence length="192" mass="21548">MAHICRINRILESPRGSALLVGVGGSGKQSLTRLAAFIANLEVFQITLRKGYGIQDLKVSDESFLVLVNDVLASGEIPDLFPEEEVEAVISSLRSEWPLEALESVSLRFLQEVDNIEPAVKESVSKFMALVHMSVDQVSQEYLSTEQRYNYTTPKSFLEQITLTWDVPKALEASRALGTFGLNFIDTYRQYR</sequence>
<comment type="caution">
    <text evidence="3">The sequence shown here is derived from an EMBL/GenBank/DDBJ whole genome shotgun (WGS) entry which is preliminary data.</text>
</comment>
<dbReference type="Proteomes" id="UP001148018">
    <property type="component" value="Unassembled WGS sequence"/>
</dbReference>
<dbReference type="OrthoDB" id="8947599at2759"/>
<dbReference type="GO" id="GO:0030286">
    <property type="term" value="C:dynein complex"/>
    <property type="evidence" value="ECO:0007669"/>
    <property type="project" value="InterPro"/>
</dbReference>
<reference evidence="3" key="1">
    <citation type="submission" date="2022-07" db="EMBL/GenBank/DDBJ databases">
        <title>Chromosome-level genome of Muraenolepis orangiensis.</title>
        <authorList>
            <person name="Kim J."/>
        </authorList>
    </citation>
    <scope>NUCLEOTIDE SEQUENCE</scope>
    <source>
        <strain evidence="3">KU_S4_2022</strain>
        <tissue evidence="3">Muscle</tissue>
    </source>
</reference>
<accession>A0A9Q0EJW4</accession>
<dbReference type="AlphaFoldDB" id="A0A9Q0EJW4"/>
<gene>
    <name evidence="3" type="ORF">NHX12_025276</name>
</gene>
<dbReference type="PANTHER" id="PTHR46961">
    <property type="entry name" value="DYNEIN HEAVY CHAIN 1, AXONEMAL-LIKE PROTEIN"/>
    <property type="match status" value="1"/>
</dbReference>
<feature type="domain" description="Dynein heavy chain AAA module D4" evidence="2">
    <location>
        <begin position="96"/>
        <end position="162"/>
    </location>
</feature>
<dbReference type="GO" id="GO:0045505">
    <property type="term" value="F:dynein intermediate chain binding"/>
    <property type="evidence" value="ECO:0007669"/>
    <property type="project" value="InterPro"/>
</dbReference>
<dbReference type="GO" id="GO:0051959">
    <property type="term" value="F:dynein light intermediate chain binding"/>
    <property type="evidence" value="ECO:0007669"/>
    <property type="project" value="InterPro"/>
</dbReference>
<dbReference type="EMBL" id="JANIIK010000040">
    <property type="protein sequence ID" value="KAJ3608226.1"/>
    <property type="molecule type" value="Genomic_DNA"/>
</dbReference>
<evidence type="ECO:0000313" key="4">
    <source>
        <dbReference type="Proteomes" id="UP001148018"/>
    </source>
</evidence>